<evidence type="ECO:0000259" key="2">
    <source>
        <dbReference type="Pfam" id="PF04024"/>
    </source>
</evidence>
<keyword evidence="1" id="KW-0472">Membrane</keyword>
<dbReference type="STRING" id="477680.SAMN05421788_11255"/>
<sequence length="82" mass="9621">MIGFFYIAGMNKLRHFIEWQAFGVCSALGEKLGIATSRIRMWFIYISFLTMGSPVVVYMIMAFWLNIKNYILSARRNPLKYL</sequence>
<feature type="transmembrane region" description="Helical" evidence="1">
    <location>
        <begin position="42"/>
        <end position="67"/>
    </location>
</feature>
<feature type="domain" description="Phage shock protein PspC N-terminal" evidence="2">
    <location>
        <begin position="22"/>
        <end position="65"/>
    </location>
</feature>
<evidence type="ECO:0000256" key="1">
    <source>
        <dbReference type="SAM" id="Phobius"/>
    </source>
</evidence>
<protein>
    <submittedName>
        <fullName evidence="3">Phage shock protein C (PspC) family protein</fullName>
    </submittedName>
</protein>
<dbReference type="Pfam" id="PF04024">
    <property type="entry name" value="PspC"/>
    <property type="match status" value="1"/>
</dbReference>
<accession>A0A1N7RDP4</accession>
<gene>
    <name evidence="3" type="ORF">SAMN05421788_11255</name>
</gene>
<evidence type="ECO:0000313" key="4">
    <source>
        <dbReference type="Proteomes" id="UP000186917"/>
    </source>
</evidence>
<evidence type="ECO:0000313" key="3">
    <source>
        <dbReference type="EMBL" id="SIT33172.1"/>
    </source>
</evidence>
<organism evidence="3 4">
    <name type="scientific">Filimonas lacunae</name>
    <dbReference type="NCBI Taxonomy" id="477680"/>
    <lineage>
        <taxon>Bacteria</taxon>
        <taxon>Pseudomonadati</taxon>
        <taxon>Bacteroidota</taxon>
        <taxon>Chitinophagia</taxon>
        <taxon>Chitinophagales</taxon>
        <taxon>Chitinophagaceae</taxon>
        <taxon>Filimonas</taxon>
    </lineage>
</organism>
<proteinExistence type="predicted"/>
<reference evidence="4" key="1">
    <citation type="submission" date="2017-01" db="EMBL/GenBank/DDBJ databases">
        <authorList>
            <person name="Varghese N."/>
            <person name="Submissions S."/>
        </authorList>
    </citation>
    <scope>NUCLEOTIDE SEQUENCE [LARGE SCALE GENOMIC DNA]</scope>
    <source>
        <strain evidence="4">DSM 21054</strain>
    </source>
</reference>
<keyword evidence="1" id="KW-1133">Transmembrane helix</keyword>
<dbReference type="InterPro" id="IPR007168">
    <property type="entry name" value="Phageshock_PspC_N"/>
</dbReference>
<name>A0A1N7RDP4_9BACT</name>
<dbReference type="Proteomes" id="UP000186917">
    <property type="component" value="Unassembled WGS sequence"/>
</dbReference>
<keyword evidence="1" id="KW-0812">Transmembrane</keyword>
<keyword evidence="4" id="KW-1185">Reference proteome</keyword>
<dbReference type="AlphaFoldDB" id="A0A1N7RDP4"/>
<dbReference type="EMBL" id="FTOR01000012">
    <property type="protein sequence ID" value="SIT33172.1"/>
    <property type="molecule type" value="Genomic_DNA"/>
</dbReference>